<evidence type="ECO:0000313" key="7">
    <source>
        <dbReference type="Proteomes" id="UP000184076"/>
    </source>
</evidence>
<keyword evidence="2 4" id="KW-0378">Hydrolase</keyword>
<evidence type="ECO:0000259" key="5">
    <source>
        <dbReference type="Pfam" id="PF01979"/>
    </source>
</evidence>
<dbReference type="AlphaFoldDB" id="A0A1M4UIP8"/>
<dbReference type="FunFam" id="3.20.20.140:FF:000014">
    <property type="entry name" value="5-methylthioadenosine/S-adenosylhomocysteine deaminase"/>
    <property type="match status" value="1"/>
</dbReference>
<dbReference type="InterPro" id="IPR011059">
    <property type="entry name" value="Metal-dep_hydrolase_composite"/>
</dbReference>
<keyword evidence="1 4" id="KW-0479">Metal-binding</keyword>
<dbReference type="SUPFAM" id="SSF51556">
    <property type="entry name" value="Metallo-dependent hydrolases"/>
    <property type="match status" value="1"/>
</dbReference>
<dbReference type="InterPro" id="IPR023512">
    <property type="entry name" value="Deaminase_MtaD/DadD"/>
</dbReference>
<dbReference type="EC" id="3.5.4.28" evidence="4"/>
<dbReference type="RefSeq" id="WP_073036627.1">
    <property type="nucleotide sequence ID" value="NZ_FQVB01000005.1"/>
</dbReference>
<keyword evidence="7" id="KW-1185">Reference proteome</keyword>
<dbReference type="Gene3D" id="3.20.20.140">
    <property type="entry name" value="Metal-dependent hydrolases"/>
    <property type="match status" value="1"/>
</dbReference>
<feature type="binding site" evidence="4">
    <location>
        <position position="228"/>
    </location>
    <ligand>
        <name>substrate</name>
    </ligand>
</feature>
<sequence>MTKDHTATVDLLLTRIDWLVLCDADMTVVERGAVAVDGGVIVDAGPCDALEARYRAREVVRLPGHLVMPGLVNTHVHAAMTLFRGIGDDLPLQTWLQEVIFPAEARHVDGAFVELGTVLACAEMLLGGTTTFCDGYFFEEAAARAAARSGIRAVLGQGVLDFPSPDLKDPSRARARVEAFLEAAGSWPETLRPSLFCHAPYTCGPETLRWVKDLCRRRGILFQIHVSETRWEVEEIERKYGKRPVFHLDELGVLDSLTLCAHGVWLDEDEIGVLAERGAAVSHNVESNLKLASGMAPVAALLRAGVPVGLGTDGCASNNDLDLFSEMALTARLHKAVTGDPTVCPARDVLRMATVHGARAVGLAHETGSLESGKRADLIALRIDQPHLTPLYDPISHVVYAARSSDVNHVWVDGRQVVRDGQLLTLDVPEILREAERIAAAVRSDTHIWSDGSGNSV</sequence>
<dbReference type="SUPFAM" id="SSF51338">
    <property type="entry name" value="Composite domain of metallo-dependent hydrolases"/>
    <property type="match status" value="2"/>
</dbReference>
<dbReference type="HAMAP" id="MF_01281">
    <property type="entry name" value="MTA_SAH_deamin"/>
    <property type="match status" value="1"/>
</dbReference>
<dbReference type="EMBL" id="FQVB01000005">
    <property type="protein sequence ID" value="SHE56440.1"/>
    <property type="molecule type" value="Genomic_DNA"/>
</dbReference>
<evidence type="ECO:0000256" key="2">
    <source>
        <dbReference type="ARBA" id="ARBA00022801"/>
    </source>
</evidence>
<feature type="binding site" evidence="4">
    <location>
        <position position="225"/>
    </location>
    <ligand>
        <name>Zn(2+)</name>
        <dbReference type="ChEBI" id="CHEBI:29105"/>
    </ligand>
</feature>
<dbReference type="GO" id="GO:0046872">
    <property type="term" value="F:metal ion binding"/>
    <property type="evidence" value="ECO:0007669"/>
    <property type="project" value="UniProtKB-KW"/>
</dbReference>
<feature type="binding site" evidence="4">
    <location>
        <position position="172"/>
    </location>
    <ligand>
        <name>substrate</name>
    </ligand>
</feature>
<protein>
    <recommendedName>
        <fullName evidence="4">5-methylthioadenosine/S-adenosylhomocysteine deaminase</fullName>
        <shortName evidence="4">MTA/SAH deaminase</shortName>
        <ecNumber evidence="4">3.5.4.28</ecNumber>
        <ecNumber evidence="4">3.5.4.31</ecNumber>
    </recommendedName>
</protein>
<comment type="function">
    <text evidence="4">Catalyzes the deamination of 5-methylthioadenosine and S-adenosyl-L-homocysteine into 5-methylthioinosine and S-inosyl-L-homocysteine, respectively. Is also able to deaminate adenosine.</text>
</comment>
<evidence type="ECO:0000256" key="1">
    <source>
        <dbReference type="ARBA" id="ARBA00022723"/>
    </source>
</evidence>
<dbReference type="PANTHER" id="PTHR43794">
    <property type="entry name" value="AMINOHYDROLASE SSNA-RELATED"/>
    <property type="match status" value="1"/>
</dbReference>
<feature type="binding site" evidence="4">
    <location>
        <position position="313"/>
    </location>
    <ligand>
        <name>substrate</name>
    </ligand>
</feature>
<feature type="binding site" evidence="4">
    <location>
        <position position="198"/>
    </location>
    <ligand>
        <name>substrate</name>
    </ligand>
</feature>
<dbReference type="Proteomes" id="UP000184076">
    <property type="component" value="Unassembled WGS sequence"/>
</dbReference>
<evidence type="ECO:0000256" key="4">
    <source>
        <dbReference type="HAMAP-Rule" id="MF_01281"/>
    </source>
</evidence>
<comment type="catalytic activity">
    <reaction evidence="4">
        <text>S-methyl-5'-thioadenosine + H2O + H(+) = S-methyl-5'-thioinosine + NH4(+)</text>
        <dbReference type="Rhea" id="RHEA:25025"/>
        <dbReference type="ChEBI" id="CHEBI:15377"/>
        <dbReference type="ChEBI" id="CHEBI:15378"/>
        <dbReference type="ChEBI" id="CHEBI:17509"/>
        <dbReference type="ChEBI" id="CHEBI:28938"/>
        <dbReference type="ChEBI" id="CHEBI:48595"/>
        <dbReference type="EC" id="3.5.4.31"/>
    </reaction>
</comment>
<comment type="cofactor">
    <cofactor evidence="4">
        <name>Zn(2+)</name>
        <dbReference type="ChEBI" id="CHEBI:29105"/>
    </cofactor>
    <text evidence="4">Binds 1 zinc ion per subunit.</text>
</comment>
<dbReference type="InterPro" id="IPR050287">
    <property type="entry name" value="MTA/SAH_deaminase"/>
</dbReference>
<keyword evidence="3 4" id="KW-0862">Zinc</keyword>
<dbReference type="GO" id="GO:0090614">
    <property type="term" value="F:5'-methylthioadenosine deaminase activity"/>
    <property type="evidence" value="ECO:0007669"/>
    <property type="project" value="UniProtKB-UniRule"/>
</dbReference>
<dbReference type="STRING" id="1121391.SAMN02745206_00488"/>
<gene>
    <name evidence="4" type="primary">mtaD</name>
    <name evidence="6" type="ORF">SAMN02745206_00488</name>
</gene>
<feature type="binding site" evidence="4">
    <location>
        <position position="75"/>
    </location>
    <ligand>
        <name>Zn(2+)</name>
        <dbReference type="ChEBI" id="CHEBI:29105"/>
    </ligand>
</feature>
<feature type="binding site" evidence="4">
    <location>
        <position position="104"/>
    </location>
    <ligand>
        <name>substrate</name>
    </ligand>
</feature>
<dbReference type="OrthoDB" id="9807210at2"/>
<feature type="binding site" evidence="4">
    <location>
        <position position="313"/>
    </location>
    <ligand>
        <name>Zn(2+)</name>
        <dbReference type="ChEBI" id="CHEBI:29105"/>
    </ligand>
</feature>
<evidence type="ECO:0000313" key="6">
    <source>
        <dbReference type="EMBL" id="SHE56440.1"/>
    </source>
</evidence>
<evidence type="ECO:0000256" key="3">
    <source>
        <dbReference type="ARBA" id="ARBA00022833"/>
    </source>
</evidence>
<comment type="catalytic activity">
    <reaction evidence="4">
        <text>S-adenosyl-L-homocysteine + H2O + H(+) = S-inosyl-L-homocysteine + NH4(+)</text>
        <dbReference type="Rhea" id="RHEA:20716"/>
        <dbReference type="ChEBI" id="CHEBI:15377"/>
        <dbReference type="ChEBI" id="CHEBI:15378"/>
        <dbReference type="ChEBI" id="CHEBI:28938"/>
        <dbReference type="ChEBI" id="CHEBI:57856"/>
        <dbReference type="ChEBI" id="CHEBI:57985"/>
        <dbReference type="EC" id="3.5.4.28"/>
    </reaction>
</comment>
<dbReference type="InterPro" id="IPR006680">
    <property type="entry name" value="Amidohydro-rel"/>
</dbReference>
<feature type="binding site" evidence="4">
    <location>
        <position position="77"/>
    </location>
    <ligand>
        <name>Zn(2+)</name>
        <dbReference type="ChEBI" id="CHEBI:29105"/>
    </ligand>
</feature>
<comment type="caution">
    <text evidence="4">Lacks conserved residue(s) required for the propagation of feature annotation.</text>
</comment>
<dbReference type="GO" id="GO:0050270">
    <property type="term" value="F:S-adenosylhomocysteine deaminase activity"/>
    <property type="evidence" value="ECO:0007669"/>
    <property type="project" value="UniProtKB-UniRule"/>
</dbReference>
<dbReference type="PANTHER" id="PTHR43794:SF11">
    <property type="entry name" value="AMIDOHYDROLASE-RELATED DOMAIN-CONTAINING PROTEIN"/>
    <property type="match status" value="1"/>
</dbReference>
<name>A0A1M4UIP8_9BACT</name>
<comment type="similarity">
    <text evidence="4">Belongs to the metallo-dependent hydrolases superfamily. MTA/SAH deaminase family.</text>
</comment>
<organism evidence="6 7">
    <name type="scientific">Desulfacinum infernum DSM 9756</name>
    <dbReference type="NCBI Taxonomy" id="1121391"/>
    <lineage>
        <taxon>Bacteria</taxon>
        <taxon>Pseudomonadati</taxon>
        <taxon>Thermodesulfobacteriota</taxon>
        <taxon>Syntrophobacteria</taxon>
        <taxon>Syntrophobacterales</taxon>
        <taxon>Syntrophobacteraceae</taxon>
        <taxon>Desulfacinum</taxon>
    </lineage>
</organism>
<dbReference type="Pfam" id="PF01979">
    <property type="entry name" value="Amidohydro_1"/>
    <property type="match status" value="1"/>
</dbReference>
<dbReference type="EC" id="3.5.4.31" evidence="4"/>
<dbReference type="Gene3D" id="2.30.40.10">
    <property type="entry name" value="Urease, subunit C, domain 1"/>
    <property type="match status" value="1"/>
</dbReference>
<dbReference type="InterPro" id="IPR032466">
    <property type="entry name" value="Metal_Hydrolase"/>
</dbReference>
<accession>A0A1M4UIP8</accession>
<dbReference type="CDD" id="cd01298">
    <property type="entry name" value="ATZ_TRZ_like"/>
    <property type="match status" value="1"/>
</dbReference>
<proteinExistence type="inferred from homology"/>
<reference evidence="7" key="1">
    <citation type="submission" date="2016-11" db="EMBL/GenBank/DDBJ databases">
        <authorList>
            <person name="Varghese N."/>
            <person name="Submissions S."/>
        </authorList>
    </citation>
    <scope>NUCLEOTIDE SEQUENCE [LARGE SCALE GENOMIC DNA]</scope>
    <source>
        <strain evidence="7">DSM 9756</strain>
    </source>
</reference>
<feature type="domain" description="Amidohydrolase-related" evidence="5">
    <location>
        <begin position="66"/>
        <end position="417"/>
    </location>
</feature>